<comment type="caution">
    <text evidence="3">The sequence shown here is derived from an EMBL/GenBank/DDBJ whole genome shotgun (WGS) entry which is preliminary data.</text>
</comment>
<organism evidence="3">
    <name type="scientific">mine drainage metagenome</name>
    <dbReference type="NCBI Taxonomy" id="410659"/>
    <lineage>
        <taxon>unclassified sequences</taxon>
        <taxon>metagenomes</taxon>
        <taxon>ecological metagenomes</taxon>
    </lineage>
</organism>
<evidence type="ECO:0000313" key="3">
    <source>
        <dbReference type="EMBL" id="CBH75038.1"/>
    </source>
</evidence>
<dbReference type="GO" id="GO:0005634">
    <property type="term" value="C:nucleus"/>
    <property type="evidence" value="ECO:0007669"/>
    <property type="project" value="TreeGrafter"/>
</dbReference>
<protein>
    <recommendedName>
        <fullName evidence="2">EVE domain-containing protein</fullName>
    </recommendedName>
</protein>
<gene>
    <name evidence="3" type="ORF">CARN1_0213</name>
</gene>
<feature type="domain" description="EVE" evidence="2">
    <location>
        <begin position="5"/>
        <end position="151"/>
    </location>
</feature>
<dbReference type="EMBL" id="CABL01000005">
    <property type="protein sequence ID" value="CBH75038.1"/>
    <property type="molecule type" value="Genomic_DNA"/>
</dbReference>
<dbReference type="CDD" id="cd21133">
    <property type="entry name" value="EVE"/>
    <property type="match status" value="1"/>
</dbReference>
<dbReference type="Gene3D" id="3.10.590.10">
    <property type="entry name" value="ph1033 like domains"/>
    <property type="match status" value="1"/>
</dbReference>
<dbReference type="PANTHER" id="PTHR14087">
    <property type="entry name" value="THYMOCYTE NUCLEAR PROTEIN 1"/>
    <property type="match status" value="1"/>
</dbReference>
<keyword evidence="1" id="KW-0597">Phosphoprotein</keyword>
<dbReference type="FunFam" id="3.10.590.10:FF:000003">
    <property type="entry name" value="Thymocyte nuclear protein 1"/>
    <property type="match status" value="1"/>
</dbReference>
<dbReference type="InterPro" id="IPR002740">
    <property type="entry name" value="EVE_domain"/>
</dbReference>
<dbReference type="Pfam" id="PF01878">
    <property type="entry name" value="EVE"/>
    <property type="match status" value="1"/>
</dbReference>
<evidence type="ECO:0000259" key="2">
    <source>
        <dbReference type="Pfam" id="PF01878"/>
    </source>
</evidence>
<dbReference type="PANTHER" id="PTHR14087:SF7">
    <property type="entry name" value="THYMOCYTE NUCLEAR PROTEIN 1"/>
    <property type="match status" value="1"/>
</dbReference>
<evidence type="ECO:0000256" key="1">
    <source>
        <dbReference type="ARBA" id="ARBA00022553"/>
    </source>
</evidence>
<dbReference type="AlphaFoldDB" id="E6PF02"/>
<proteinExistence type="predicted"/>
<sequence>MLMPKYWLFKSEPQSYSIEDLRGDRTTPWSGVRNYQARNFMQAMSIDDEGFFYHSSCAVPGIVGICRVVRTAYPDATAFDPRSEYFDPKSSPEKPRWLNVDVAFVRAFDEVLPLTLLREIPALAAMPLLQRGQRLSVQPVRANEWRAILKLVRT</sequence>
<name>E6PF02_9ZZZZ</name>
<dbReference type="InterPro" id="IPR052181">
    <property type="entry name" value="5hmC_binding"/>
</dbReference>
<reference evidence="3" key="1">
    <citation type="submission" date="2009-10" db="EMBL/GenBank/DDBJ databases">
        <title>Diversity of trophic interactions inside an arsenic-rich microbial ecosystem.</title>
        <authorList>
            <person name="Bertin P.N."/>
            <person name="Heinrich-Salmeron A."/>
            <person name="Pelletier E."/>
            <person name="Goulhen-Chollet F."/>
            <person name="Arsene-Ploetze F."/>
            <person name="Gallien S."/>
            <person name="Calteau A."/>
            <person name="Vallenet D."/>
            <person name="Casiot C."/>
            <person name="Chane-Woon-Ming B."/>
            <person name="Giloteaux L."/>
            <person name="Barakat M."/>
            <person name="Bonnefoy V."/>
            <person name="Bruneel O."/>
            <person name="Chandler M."/>
            <person name="Cleiss J."/>
            <person name="Duran R."/>
            <person name="Elbaz-Poulichet F."/>
            <person name="Fonknechten N."/>
            <person name="Lauga B."/>
            <person name="Mornico D."/>
            <person name="Ortet P."/>
            <person name="Schaeffer C."/>
            <person name="Siguier P."/>
            <person name="Alexander Thil Smith A."/>
            <person name="Van Dorsselaer A."/>
            <person name="Weissenbach J."/>
            <person name="Medigue C."/>
            <person name="Le Paslier D."/>
        </authorList>
    </citation>
    <scope>NUCLEOTIDE SEQUENCE</scope>
</reference>
<dbReference type="SUPFAM" id="SSF88697">
    <property type="entry name" value="PUA domain-like"/>
    <property type="match status" value="1"/>
</dbReference>
<accession>E6PF02</accession>
<dbReference type="InterPro" id="IPR015947">
    <property type="entry name" value="PUA-like_sf"/>
</dbReference>
<dbReference type="InterPro" id="IPR047197">
    <property type="entry name" value="THYN1-like_EVE"/>
</dbReference>